<feature type="region of interest" description="Disordered" evidence="1">
    <location>
        <begin position="160"/>
        <end position="202"/>
    </location>
</feature>
<dbReference type="CDD" id="cd00051">
    <property type="entry name" value="EFh"/>
    <property type="match status" value="1"/>
</dbReference>
<feature type="compositionally biased region" description="Low complexity" evidence="1">
    <location>
        <begin position="190"/>
        <end position="202"/>
    </location>
</feature>
<sequence>MLLGLGAASSALGALQSLTAKKSTPTTGVTQNRQTPDFFGRTESPGLLSNSSAAPKGSSSKSGALSPELMSALLAALGQTDSSTGGSDGASSAGGSNPLKDLFAQIDADGDGKLSKSEFENSLGAGGTNTAQADDVFSKMDKDGDGSVSLNEIMSALQGKVHRHQHQVGGATDAGGSGSDPLMKTLQGATSTTVTNSDGSTTTSLTYADGSKVTMTSPAASSASGAATSSYNFIEQMIARQAKAISSAATASLSVSA</sequence>
<dbReference type="EMBL" id="CP076134">
    <property type="protein sequence ID" value="QWG15116.1"/>
    <property type="molecule type" value="Genomic_DNA"/>
</dbReference>
<name>A0A975NIF6_9BRAD</name>
<accession>A0A975NIF6</accession>
<dbReference type="Pfam" id="PF13499">
    <property type="entry name" value="EF-hand_7"/>
    <property type="match status" value="1"/>
</dbReference>
<dbReference type="InterPro" id="IPR002048">
    <property type="entry name" value="EF_hand_dom"/>
</dbReference>
<feature type="compositionally biased region" description="Low complexity" evidence="1">
    <location>
        <begin position="48"/>
        <end position="64"/>
    </location>
</feature>
<evidence type="ECO:0000256" key="1">
    <source>
        <dbReference type="SAM" id="MobiDB-lite"/>
    </source>
</evidence>
<feature type="compositionally biased region" description="Low complexity" evidence="1">
    <location>
        <begin position="80"/>
        <end position="96"/>
    </location>
</feature>
<reference evidence="3" key="1">
    <citation type="submission" date="2021-06" db="EMBL/GenBank/DDBJ databases">
        <title>Bradyrhizobium sp. S2-20-1 Genome sequencing.</title>
        <authorList>
            <person name="Jin L."/>
        </authorList>
    </citation>
    <scope>NUCLEOTIDE SEQUENCE</scope>
    <source>
        <strain evidence="3">S2-20-1</strain>
    </source>
</reference>
<organism evidence="3 4">
    <name type="scientific">Bradyrhizobium sediminis</name>
    <dbReference type="NCBI Taxonomy" id="2840469"/>
    <lineage>
        <taxon>Bacteria</taxon>
        <taxon>Pseudomonadati</taxon>
        <taxon>Pseudomonadota</taxon>
        <taxon>Alphaproteobacteria</taxon>
        <taxon>Hyphomicrobiales</taxon>
        <taxon>Nitrobacteraceae</taxon>
        <taxon>Bradyrhizobium</taxon>
    </lineage>
</organism>
<dbReference type="GO" id="GO:0005509">
    <property type="term" value="F:calcium ion binding"/>
    <property type="evidence" value="ECO:0007669"/>
    <property type="project" value="InterPro"/>
</dbReference>
<dbReference type="AlphaFoldDB" id="A0A975NIF6"/>
<dbReference type="PROSITE" id="PS00018">
    <property type="entry name" value="EF_HAND_1"/>
    <property type="match status" value="1"/>
</dbReference>
<gene>
    <name evidence="3" type="ORF">KMZ29_10895</name>
</gene>
<protein>
    <submittedName>
        <fullName evidence="3">EF-hand domain-containing protein</fullName>
    </submittedName>
</protein>
<dbReference type="PROSITE" id="PS50222">
    <property type="entry name" value="EF_HAND_2"/>
    <property type="match status" value="1"/>
</dbReference>
<dbReference type="SUPFAM" id="SSF47473">
    <property type="entry name" value="EF-hand"/>
    <property type="match status" value="1"/>
</dbReference>
<feature type="region of interest" description="Disordered" evidence="1">
    <location>
        <begin position="18"/>
        <end position="64"/>
    </location>
</feature>
<dbReference type="InterPro" id="IPR018247">
    <property type="entry name" value="EF_Hand_1_Ca_BS"/>
</dbReference>
<dbReference type="SMART" id="SM00054">
    <property type="entry name" value="EFh"/>
    <property type="match status" value="2"/>
</dbReference>
<dbReference type="InterPro" id="IPR011992">
    <property type="entry name" value="EF-hand-dom_pair"/>
</dbReference>
<dbReference type="RefSeq" id="WP_215623681.1">
    <property type="nucleotide sequence ID" value="NZ_CP076134.1"/>
</dbReference>
<dbReference type="Proteomes" id="UP000680839">
    <property type="component" value="Chromosome"/>
</dbReference>
<feature type="compositionally biased region" description="Polar residues" evidence="1">
    <location>
        <begin position="19"/>
        <end position="35"/>
    </location>
</feature>
<evidence type="ECO:0000259" key="2">
    <source>
        <dbReference type="PROSITE" id="PS50222"/>
    </source>
</evidence>
<feature type="domain" description="EF-hand" evidence="2">
    <location>
        <begin position="128"/>
        <end position="163"/>
    </location>
</feature>
<evidence type="ECO:0000313" key="4">
    <source>
        <dbReference type="Proteomes" id="UP000680839"/>
    </source>
</evidence>
<feature type="region of interest" description="Disordered" evidence="1">
    <location>
        <begin position="79"/>
        <end position="100"/>
    </location>
</feature>
<evidence type="ECO:0000313" key="3">
    <source>
        <dbReference type="EMBL" id="QWG15116.1"/>
    </source>
</evidence>
<proteinExistence type="predicted"/>
<dbReference type="Gene3D" id="1.10.238.10">
    <property type="entry name" value="EF-hand"/>
    <property type="match status" value="1"/>
</dbReference>